<dbReference type="Proteomes" id="UP000800082">
    <property type="component" value="Unassembled WGS sequence"/>
</dbReference>
<dbReference type="PANTHER" id="PTHR36223">
    <property type="entry name" value="BETA-LACTAMASE-TYPE TRANSPEPTIDASE FOLD DOMAIN CONTAINING PROTEIN"/>
    <property type="match status" value="1"/>
</dbReference>
<name>A0A6A5RJG9_9PLEO</name>
<dbReference type="AlphaFoldDB" id="A0A6A5RJG9"/>
<keyword evidence="4" id="KW-1185">Reference proteome</keyword>
<dbReference type="Pfam" id="PF25534">
    <property type="entry name" value="DUF7918"/>
    <property type="match status" value="1"/>
</dbReference>
<feature type="domain" description="DUF7918" evidence="2">
    <location>
        <begin position="9"/>
        <end position="99"/>
    </location>
</feature>
<evidence type="ECO:0000313" key="4">
    <source>
        <dbReference type="Proteomes" id="UP000800082"/>
    </source>
</evidence>
<reference evidence="3" key="1">
    <citation type="journal article" date="2020" name="Stud. Mycol.">
        <title>101 Dothideomycetes genomes: a test case for predicting lifestyles and emergence of pathogens.</title>
        <authorList>
            <person name="Haridas S."/>
            <person name="Albert R."/>
            <person name="Binder M."/>
            <person name="Bloem J."/>
            <person name="Labutti K."/>
            <person name="Salamov A."/>
            <person name="Andreopoulos B."/>
            <person name="Baker S."/>
            <person name="Barry K."/>
            <person name="Bills G."/>
            <person name="Bluhm B."/>
            <person name="Cannon C."/>
            <person name="Castanera R."/>
            <person name="Culley D."/>
            <person name="Daum C."/>
            <person name="Ezra D."/>
            <person name="Gonzalez J."/>
            <person name="Henrissat B."/>
            <person name="Kuo A."/>
            <person name="Liang C."/>
            <person name="Lipzen A."/>
            <person name="Lutzoni F."/>
            <person name="Magnuson J."/>
            <person name="Mondo S."/>
            <person name="Nolan M."/>
            <person name="Ohm R."/>
            <person name="Pangilinan J."/>
            <person name="Park H.-J."/>
            <person name="Ramirez L."/>
            <person name="Alfaro M."/>
            <person name="Sun H."/>
            <person name="Tritt A."/>
            <person name="Yoshinaga Y."/>
            <person name="Zwiers L.-H."/>
            <person name="Turgeon B."/>
            <person name="Goodwin S."/>
            <person name="Spatafora J."/>
            <person name="Crous P."/>
            <person name="Grigoriev I."/>
        </authorList>
    </citation>
    <scope>NUCLEOTIDE SEQUENCE</scope>
    <source>
        <strain evidence="3">CBS 183.55</strain>
    </source>
</reference>
<accession>A0A6A5RJG9</accession>
<organism evidence="3 4">
    <name type="scientific">Didymella exigua CBS 183.55</name>
    <dbReference type="NCBI Taxonomy" id="1150837"/>
    <lineage>
        <taxon>Eukaryota</taxon>
        <taxon>Fungi</taxon>
        <taxon>Dikarya</taxon>
        <taxon>Ascomycota</taxon>
        <taxon>Pezizomycotina</taxon>
        <taxon>Dothideomycetes</taxon>
        <taxon>Pleosporomycetidae</taxon>
        <taxon>Pleosporales</taxon>
        <taxon>Pleosporineae</taxon>
        <taxon>Didymellaceae</taxon>
        <taxon>Didymella</taxon>
    </lineage>
</organism>
<evidence type="ECO:0000256" key="1">
    <source>
        <dbReference type="SAM" id="MobiDB-lite"/>
    </source>
</evidence>
<dbReference type="RefSeq" id="XP_033448773.1">
    <property type="nucleotide sequence ID" value="XM_033598022.1"/>
</dbReference>
<dbReference type="PANTHER" id="PTHR36223:SF1">
    <property type="entry name" value="TRANSCRIPTION ELONGATION FACTOR EAF N-TERMINAL DOMAIN-CONTAINING PROTEIN"/>
    <property type="match status" value="1"/>
</dbReference>
<proteinExistence type="predicted"/>
<dbReference type="InterPro" id="IPR057678">
    <property type="entry name" value="DUF7918"/>
</dbReference>
<gene>
    <name evidence="3" type="ORF">M421DRAFT_92262</name>
</gene>
<dbReference type="GeneID" id="54355689"/>
<dbReference type="OrthoDB" id="3364132at2759"/>
<protein>
    <recommendedName>
        <fullName evidence="2">DUF7918 domain-containing protein</fullName>
    </recommendedName>
</protein>
<dbReference type="EMBL" id="ML978968">
    <property type="protein sequence ID" value="KAF1928525.1"/>
    <property type="molecule type" value="Genomic_DNA"/>
</dbReference>
<sequence length="330" mass="37324">MAITPAIPGLEVTVKVDNVALPEYEYEYDNENATNADDDADTKSTNKYLELPCGTEFSVRTMFRQPLDVTLQVHTDLYIDNNYLSALLRETGDKDDSKSTNDKTHPTEGIQLKLRGVGTIRVYLYRVARESRTDALRILRQDLDQLAPMNEKVSQKCAPPLLSSEFRMPEVEKVLFAAYTFFYRSTRAFKSLGVIPRSLSPERSPTAEPGDPLSAQRLANMGRDQLIASLEKIMHSGKTTGVKREREREDDDAVNDAGETAGRRGGERERIPQRFVWIEIRNGIDLRWFEDLKGHQSGERRILDHTSRQLHQPGCLLLDGSRLGIADLSL</sequence>
<evidence type="ECO:0000259" key="2">
    <source>
        <dbReference type="Pfam" id="PF25534"/>
    </source>
</evidence>
<feature type="region of interest" description="Disordered" evidence="1">
    <location>
        <begin position="237"/>
        <end position="266"/>
    </location>
</feature>
<evidence type="ECO:0000313" key="3">
    <source>
        <dbReference type="EMBL" id="KAF1928525.1"/>
    </source>
</evidence>